<evidence type="ECO:0000313" key="1">
    <source>
        <dbReference type="EMBL" id="KAK2943741.1"/>
    </source>
</evidence>
<dbReference type="Gene3D" id="2.60.120.920">
    <property type="match status" value="1"/>
</dbReference>
<dbReference type="InterPro" id="IPR043136">
    <property type="entry name" value="B30.2/SPRY_sf"/>
</dbReference>
<gene>
    <name evidence="1" type="ORF">BLNAU_21344</name>
</gene>
<keyword evidence="2" id="KW-1185">Reference proteome</keyword>
<name>A0ABQ9WW58_9EUKA</name>
<sequence length="663" mass="74545">MLTTTKQSSYVQPLWSSFLLSEPISEGIVAISFTSLTKWTFGNTLHFGLIDGTAPIPKGGQALGKIKREWMKFSLSKEYDHVHPLVVEVNMDSNPRTAMFFVDNQSPNLIVVGLPESVRVGFSAMGQGRILRFDRITHLNRGSPFTDQMKVIEWPAAKPLQVTQSNEYETYFETKKRHLTKMKLPELLFTHKSHFTIRNNVLTRTDKGANKNGRTKPSTVLFSEPITKGVVSVAFVVLTLAESVNQKGFINFGLLDSSMAVPQLGDALGKDVNNSVCLEPDGNIRICTQTRLIGYHSSFSKSDRIVMEVNMDSTPRTVQFFVNGKACQRYVSGIPESVRIGFSAHMLGTSLEITNIVHSTQPTPITEMLREIKWTDTEPKLKERIVRSYFPIRREAEGSMPALLFRDPEHFKIEGNVITRTAVDINGLASPFSTVMLDRKIDKSIKSVSITILALPQTNSSCGVIMIGCQRESPVIPESPKGLGFGTDASFALCSIDGMIHRIDKWKLSSKPCHSQLKVGDRVLIGVNTRLKHTISHFFVNGNVGQNGIFGFERKQRIGFSLAGPGTSIRIDAITETGQLHQIYKPSFETWEIVFDNLCLIFGTSMIRISLFYLFLRTREQNLSHVTSFGEQVVSFHDFVRNVKKHSLWFDLIRIRFECQYTF</sequence>
<reference evidence="1 2" key="1">
    <citation type="journal article" date="2022" name="bioRxiv">
        <title>Genomics of Preaxostyla Flagellates Illuminates Evolutionary Transitions and the Path Towards Mitochondrial Loss.</title>
        <authorList>
            <person name="Novak L.V.F."/>
            <person name="Treitli S.C."/>
            <person name="Pyrih J."/>
            <person name="Halakuc P."/>
            <person name="Pipaliya S.V."/>
            <person name="Vacek V."/>
            <person name="Brzon O."/>
            <person name="Soukal P."/>
            <person name="Eme L."/>
            <person name="Dacks J.B."/>
            <person name="Karnkowska A."/>
            <person name="Elias M."/>
            <person name="Hampl V."/>
        </authorList>
    </citation>
    <scope>NUCLEOTIDE SEQUENCE [LARGE SCALE GENOMIC DNA]</scope>
    <source>
        <strain evidence="1">NAU3</strain>
        <tissue evidence="1">Gut</tissue>
    </source>
</reference>
<dbReference type="Proteomes" id="UP001281761">
    <property type="component" value="Unassembled WGS sequence"/>
</dbReference>
<protein>
    <submittedName>
        <fullName evidence="1">Uncharacterized protein</fullName>
    </submittedName>
</protein>
<organism evidence="1 2">
    <name type="scientific">Blattamonas nauphoetae</name>
    <dbReference type="NCBI Taxonomy" id="2049346"/>
    <lineage>
        <taxon>Eukaryota</taxon>
        <taxon>Metamonada</taxon>
        <taxon>Preaxostyla</taxon>
        <taxon>Oxymonadida</taxon>
        <taxon>Blattamonas</taxon>
    </lineage>
</organism>
<accession>A0ABQ9WW58</accession>
<proteinExistence type="predicted"/>
<evidence type="ECO:0000313" key="2">
    <source>
        <dbReference type="Proteomes" id="UP001281761"/>
    </source>
</evidence>
<dbReference type="EMBL" id="JARBJD010000331">
    <property type="protein sequence ID" value="KAK2943741.1"/>
    <property type="molecule type" value="Genomic_DNA"/>
</dbReference>
<comment type="caution">
    <text evidence="1">The sequence shown here is derived from an EMBL/GenBank/DDBJ whole genome shotgun (WGS) entry which is preliminary data.</text>
</comment>